<feature type="compositionally biased region" description="Basic and acidic residues" evidence="1">
    <location>
        <begin position="109"/>
        <end position="123"/>
    </location>
</feature>
<evidence type="ECO:0000256" key="1">
    <source>
        <dbReference type="SAM" id="MobiDB-lite"/>
    </source>
</evidence>
<feature type="region of interest" description="Disordered" evidence="1">
    <location>
        <begin position="98"/>
        <end position="126"/>
    </location>
</feature>
<feature type="compositionally biased region" description="Gly residues" evidence="1">
    <location>
        <begin position="46"/>
        <end position="58"/>
    </location>
</feature>
<dbReference type="Proteomes" id="UP000504607">
    <property type="component" value="Chromosome 16"/>
</dbReference>
<dbReference type="AlphaFoldDB" id="A0A6I9SC86"/>
<accession>A0A6I9SC86</accession>
<organism evidence="2 3">
    <name type="scientific">Elaeis guineensis var. tenera</name>
    <name type="common">Oil palm</name>
    <dbReference type="NCBI Taxonomy" id="51953"/>
    <lineage>
        <taxon>Eukaryota</taxon>
        <taxon>Viridiplantae</taxon>
        <taxon>Streptophyta</taxon>
        <taxon>Embryophyta</taxon>
        <taxon>Tracheophyta</taxon>
        <taxon>Spermatophyta</taxon>
        <taxon>Magnoliopsida</taxon>
        <taxon>Liliopsida</taxon>
        <taxon>Arecaceae</taxon>
        <taxon>Arecoideae</taxon>
        <taxon>Cocoseae</taxon>
        <taxon>Elaeidinae</taxon>
        <taxon>Elaeis</taxon>
    </lineage>
</organism>
<sequence length="190" mass="19546">MVLAIANTHNRRWVGRQGLRGERMTRDGTRLGDGMLARGCGHGDEGAGMGPQKGGTSRGCGVRSAGWGRRLGAPWQGPSGRAGDVGGVGLAASMEGCGHGSAGSGRPRAWRDMGSESWGRADDVGVGEVGQPRAWRDASSGSWDWDGGVEVAAGMEGRGLRAAVDMEGCRLGATGCQRDEAGRDGALGRR</sequence>
<keyword evidence="2" id="KW-1185">Reference proteome</keyword>
<proteinExistence type="predicted"/>
<dbReference type="OrthoDB" id="10618974at2759"/>
<name>A0A6I9SC86_ELAGV</name>
<dbReference type="InParanoid" id="A0A6I9SC86"/>
<reference evidence="3" key="1">
    <citation type="submission" date="2025-08" db="UniProtKB">
        <authorList>
            <consortium name="RefSeq"/>
        </authorList>
    </citation>
    <scope>IDENTIFICATION</scope>
</reference>
<feature type="region of interest" description="Disordered" evidence="1">
    <location>
        <begin position="43"/>
        <end position="62"/>
    </location>
</feature>
<protein>
    <submittedName>
        <fullName evidence="3">Uncharacterized protein LOC105059303</fullName>
    </submittedName>
</protein>
<gene>
    <name evidence="3" type="primary">LOC105059303</name>
</gene>
<evidence type="ECO:0000313" key="2">
    <source>
        <dbReference type="Proteomes" id="UP000504607"/>
    </source>
</evidence>
<dbReference type="RefSeq" id="XP_010940857.1">
    <property type="nucleotide sequence ID" value="XM_010942555.1"/>
</dbReference>
<evidence type="ECO:0000313" key="3">
    <source>
        <dbReference type="RefSeq" id="XP_010940857.1"/>
    </source>
</evidence>